<proteinExistence type="predicted"/>
<dbReference type="PANTHER" id="PTHR10997">
    <property type="entry name" value="IMPORTIN-7, 8, 11"/>
    <property type="match status" value="1"/>
</dbReference>
<dbReference type="SUPFAM" id="SSF48371">
    <property type="entry name" value="ARM repeat"/>
    <property type="match status" value="1"/>
</dbReference>
<organism evidence="5 6">
    <name type="scientific">Parelaphostrongylus tenuis</name>
    <name type="common">Meningeal worm</name>
    <dbReference type="NCBI Taxonomy" id="148309"/>
    <lineage>
        <taxon>Eukaryota</taxon>
        <taxon>Metazoa</taxon>
        <taxon>Ecdysozoa</taxon>
        <taxon>Nematoda</taxon>
        <taxon>Chromadorea</taxon>
        <taxon>Rhabditida</taxon>
        <taxon>Rhabditina</taxon>
        <taxon>Rhabditomorpha</taxon>
        <taxon>Strongyloidea</taxon>
        <taxon>Metastrongylidae</taxon>
        <taxon>Parelaphostrongylus</taxon>
    </lineage>
</organism>
<keyword evidence="6" id="KW-1185">Reference proteome</keyword>
<dbReference type="PANTHER" id="PTHR10997:SF18">
    <property type="entry name" value="D-IMPORTIN 7_RANBP7"/>
    <property type="match status" value="1"/>
</dbReference>
<keyword evidence="3" id="KW-0653">Protein transport</keyword>
<dbReference type="InterPro" id="IPR016024">
    <property type="entry name" value="ARM-type_fold"/>
</dbReference>
<dbReference type="InterPro" id="IPR011989">
    <property type="entry name" value="ARM-like"/>
</dbReference>
<feature type="compositionally biased region" description="Basic residues" evidence="4">
    <location>
        <begin position="241"/>
        <end position="251"/>
    </location>
</feature>
<accession>A0AAD5MZ55</accession>
<dbReference type="Proteomes" id="UP001196413">
    <property type="component" value="Unassembled WGS sequence"/>
</dbReference>
<evidence type="ECO:0000256" key="3">
    <source>
        <dbReference type="ARBA" id="ARBA00022927"/>
    </source>
</evidence>
<dbReference type="EMBL" id="JAHQIW010005325">
    <property type="protein sequence ID" value="KAJ1365678.1"/>
    <property type="molecule type" value="Genomic_DNA"/>
</dbReference>
<evidence type="ECO:0000256" key="4">
    <source>
        <dbReference type="SAM" id="MobiDB-lite"/>
    </source>
</evidence>
<keyword evidence="3" id="KW-0813">Transport</keyword>
<feature type="compositionally biased region" description="Acidic residues" evidence="4">
    <location>
        <begin position="223"/>
        <end position="236"/>
    </location>
</feature>
<feature type="region of interest" description="Disordered" evidence="4">
    <location>
        <begin position="216"/>
        <end position="294"/>
    </location>
</feature>
<dbReference type="AlphaFoldDB" id="A0AAD5MZ55"/>
<name>A0AAD5MZ55_PARTN</name>
<comment type="caution">
    <text evidence="5">The sequence shown here is derived from an EMBL/GenBank/DDBJ whole genome shotgun (WGS) entry which is preliminary data.</text>
</comment>
<dbReference type="Gene3D" id="1.25.10.10">
    <property type="entry name" value="Leucine-rich Repeat Variant"/>
    <property type="match status" value="1"/>
</dbReference>
<dbReference type="GO" id="GO:0005829">
    <property type="term" value="C:cytosol"/>
    <property type="evidence" value="ECO:0007669"/>
    <property type="project" value="TreeGrafter"/>
</dbReference>
<keyword evidence="2" id="KW-0963">Cytoplasm</keyword>
<evidence type="ECO:0000256" key="2">
    <source>
        <dbReference type="ARBA" id="ARBA00022490"/>
    </source>
</evidence>
<gene>
    <name evidence="5" type="ORF">KIN20_026087</name>
</gene>
<evidence type="ECO:0000313" key="5">
    <source>
        <dbReference type="EMBL" id="KAJ1365678.1"/>
    </source>
</evidence>
<evidence type="ECO:0000313" key="6">
    <source>
        <dbReference type="Proteomes" id="UP001196413"/>
    </source>
</evidence>
<reference evidence="5" key="1">
    <citation type="submission" date="2021-06" db="EMBL/GenBank/DDBJ databases">
        <title>Parelaphostrongylus tenuis whole genome reference sequence.</title>
        <authorList>
            <person name="Garwood T.J."/>
            <person name="Larsen P.A."/>
            <person name="Fountain-Jones N.M."/>
            <person name="Garbe J.R."/>
            <person name="Macchietto M.G."/>
            <person name="Kania S.A."/>
            <person name="Gerhold R.W."/>
            <person name="Richards J.E."/>
            <person name="Wolf T.M."/>
        </authorList>
    </citation>
    <scope>NUCLEOTIDE SEQUENCE</scope>
    <source>
        <strain evidence="5">MNPRO001-30</strain>
        <tissue evidence="5">Meninges</tissue>
    </source>
</reference>
<evidence type="ECO:0000256" key="1">
    <source>
        <dbReference type="ARBA" id="ARBA00004496"/>
    </source>
</evidence>
<comment type="subcellular location">
    <subcellularLocation>
        <location evidence="1">Cytoplasm</location>
    </subcellularLocation>
</comment>
<feature type="compositionally biased region" description="Acidic residues" evidence="4">
    <location>
        <begin position="258"/>
        <end position="268"/>
    </location>
</feature>
<dbReference type="GO" id="GO:0006606">
    <property type="term" value="P:protein import into nucleus"/>
    <property type="evidence" value="ECO:0007669"/>
    <property type="project" value="TreeGrafter"/>
</dbReference>
<sequence length="393" mass="44916">MWNVFDKIYKMFKTSSLYTILPFSELSPVLHLYIVTNTESFLAFPHRLEAVLDMCCIVLKDDDNSGDENHLYAAKLMECILLECPSHTTKVIPPILMSVFDRLTKPFEDGLNELKPLLIIVIVAALYVNLEATLQTFRQIAPENHNLVDYVCDEFLSCYKKMEGIHNRRMALIGICLYFQLPPSIRPSLISADPKKVLEVSLSIFESLLRAQKLLAQSKNDESDSEDSEEESDDDEVDRKLPKKGQHHRKVHEPEHLSDDEDEIDEMTLDYMDSYVKGGPLNDDEDENSDSAIESSFFEETESEAFTTKFDGEKGQDVFVFFKRTMEEFERNEPELFLKMVGNLSPNVAQSLQNLIKECEQHAKSEESKQVEEAGGYNFDAAAVVPESFNFNS</sequence>
<dbReference type="GO" id="GO:0005635">
    <property type="term" value="C:nuclear envelope"/>
    <property type="evidence" value="ECO:0007669"/>
    <property type="project" value="TreeGrafter"/>
</dbReference>
<protein>
    <submittedName>
        <fullName evidence="5">Uncharacterized protein</fullName>
    </submittedName>
</protein>